<proteinExistence type="predicted"/>
<dbReference type="SUPFAM" id="SSF49785">
    <property type="entry name" value="Galactose-binding domain-like"/>
    <property type="match status" value="1"/>
</dbReference>
<dbReference type="RefSeq" id="XP_065664271.1">
    <property type="nucleotide sequence ID" value="XM_065808199.1"/>
</dbReference>
<accession>A0ABM4CQZ6</accession>
<dbReference type="InterPro" id="IPR008979">
    <property type="entry name" value="Galactose-bd-like_sf"/>
</dbReference>
<dbReference type="Pfam" id="PF04300">
    <property type="entry name" value="FBA"/>
    <property type="match status" value="1"/>
</dbReference>
<dbReference type="InterPro" id="IPR007397">
    <property type="entry name" value="F-box-assoc_dom"/>
</dbReference>
<dbReference type="GeneID" id="136086014"/>
<dbReference type="InterPro" id="IPR036047">
    <property type="entry name" value="F-box-like_dom_sf"/>
</dbReference>
<dbReference type="Gene3D" id="2.60.120.260">
    <property type="entry name" value="Galactose-binding domain-like"/>
    <property type="match status" value="1"/>
</dbReference>
<dbReference type="Gene3D" id="1.20.1280.50">
    <property type="match status" value="1"/>
</dbReference>
<evidence type="ECO:0000313" key="4">
    <source>
        <dbReference type="RefSeq" id="XP_065664271.1"/>
    </source>
</evidence>
<sequence>MAEWFFSTIGNLFKKDKISDDAHSSSIEILPDEVLEKVFIILSGREVCQVVTMVCKRWYAIVDDENFWIEKCLREKKLIKSNLRIFYGNPTLKVKHFYFFNKFEKNLLKNSCGKNQMNHWITNVNMENVESFNNNKEVKKIIDAYFNRNDNSLNVNEWEIQKKDEEAGSKLIKNKKGKLLSKFATTNYWGKKLQVIDLREENNYYKILSILKAKIKISENYSARFDCGSVYKLIVYIIDDQFQVVDKFKYEDTMPQWTEGQWKLIQHTFSIKKPVRYIIFYHAGKDTQYWAGFYGSKITNSSIKIFI</sequence>
<dbReference type="Pfam" id="PF12937">
    <property type="entry name" value="F-box-like"/>
    <property type="match status" value="1"/>
</dbReference>
<protein>
    <submittedName>
        <fullName evidence="4">F-box only protein 44-like</fullName>
    </submittedName>
</protein>
<keyword evidence="3" id="KW-1185">Reference proteome</keyword>
<dbReference type="InterPro" id="IPR039752">
    <property type="entry name" value="F-box_only"/>
</dbReference>
<dbReference type="PROSITE" id="PS50181">
    <property type="entry name" value="FBOX"/>
    <property type="match status" value="1"/>
</dbReference>
<organism evidence="3 4">
    <name type="scientific">Hydra vulgaris</name>
    <name type="common">Hydra</name>
    <name type="synonym">Hydra attenuata</name>
    <dbReference type="NCBI Taxonomy" id="6087"/>
    <lineage>
        <taxon>Eukaryota</taxon>
        <taxon>Metazoa</taxon>
        <taxon>Cnidaria</taxon>
        <taxon>Hydrozoa</taxon>
        <taxon>Hydroidolina</taxon>
        <taxon>Anthoathecata</taxon>
        <taxon>Aplanulata</taxon>
        <taxon>Hydridae</taxon>
        <taxon>Hydra</taxon>
    </lineage>
</organism>
<dbReference type="InterPro" id="IPR001810">
    <property type="entry name" value="F-box_dom"/>
</dbReference>
<name>A0ABM4CQZ6_HYDVU</name>
<gene>
    <name evidence="4" type="primary">LOC136086014</name>
</gene>
<feature type="domain" description="F-box" evidence="1">
    <location>
        <begin position="24"/>
        <end position="71"/>
    </location>
</feature>
<reference evidence="4" key="1">
    <citation type="submission" date="2025-08" db="UniProtKB">
        <authorList>
            <consortium name="RefSeq"/>
        </authorList>
    </citation>
    <scope>IDENTIFICATION</scope>
</reference>
<dbReference type="PROSITE" id="PS51114">
    <property type="entry name" value="FBA"/>
    <property type="match status" value="1"/>
</dbReference>
<evidence type="ECO:0000259" key="2">
    <source>
        <dbReference type="PROSITE" id="PS51114"/>
    </source>
</evidence>
<dbReference type="SMART" id="SM00256">
    <property type="entry name" value="FBOX"/>
    <property type="match status" value="1"/>
</dbReference>
<dbReference type="Proteomes" id="UP001652625">
    <property type="component" value="Chromosome 10"/>
</dbReference>
<dbReference type="SMART" id="SM01198">
    <property type="entry name" value="FBA"/>
    <property type="match status" value="1"/>
</dbReference>
<evidence type="ECO:0000259" key="1">
    <source>
        <dbReference type="PROSITE" id="PS50181"/>
    </source>
</evidence>
<feature type="domain" description="FBA" evidence="2">
    <location>
        <begin position="97"/>
        <end position="307"/>
    </location>
</feature>
<dbReference type="PANTHER" id="PTHR12125:SF5">
    <property type="entry name" value="F-BOX DOMAIN-CONTAINING PROTEIN"/>
    <property type="match status" value="1"/>
</dbReference>
<dbReference type="SUPFAM" id="SSF81383">
    <property type="entry name" value="F-box domain"/>
    <property type="match status" value="1"/>
</dbReference>
<evidence type="ECO:0000313" key="3">
    <source>
        <dbReference type="Proteomes" id="UP001652625"/>
    </source>
</evidence>
<dbReference type="PANTHER" id="PTHR12125">
    <property type="entry name" value="F-BOX ONLY PROTEIN 6-LIKE PROTEIN"/>
    <property type="match status" value="1"/>
</dbReference>